<proteinExistence type="predicted"/>
<reference evidence="2 3" key="1">
    <citation type="journal article" date="2022" name="bioRxiv">
        <title>Genomics of Preaxostyla Flagellates Illuminates Evolutionary Transitions and the Path Towards Mitochondrial Loss.</title>
        <authorList>
            <person name="Novak L.V.F."/>
            <person name="Treitli S.C."/>
            <person name="Pyrih J."/>
            <person name="Halakuc P."/>
            <person name="Pipaliya S.V."/>
            <person name="Vacek V."/>
            <person name="Brzon O."/>
            <person name="Soukal P."/>
            <person name="Eme L."/>
            <person name="Dacks J.B."/>
            <person name="Karnkowska A."/>
            <person name="Elias M."/>
            <person name="Hampl V."/>
        </authorList>
    </citation>
    <scope>NUCLEOTIDE SEQUENCE [LARGE SCALE GENOMIC DNA]</scope>
    <source>
        <strain evidence="2">NAU3</strain>
        <tissue evidence="2">Gut</tissue>
    </source>
</reference>
<protein>
    <submittedName>
        <fullName evidence="2">Uncharacterized protein</fullName>
    </submittedName>
</protein>
<keyword evidence="1" id="KW-0812">Transmembrane</keyword>
<comment type="caution">
    <text evidence="2">The sequence shown here is derived from an EMBL/GenBank/DDBJ whole genome shotgun (WGS) entry which is preliminary data.</text>
</comment>
<feature type="transmembrane region" description="Helical" evidence="1">
    <location>
        <begin position="57"/>
        <end position="75"/>
    </location>
</feature>
<feature type="transmembrane region" description="Helical" evidence="1">
    <location>
        <begin position="27"/>
        <end position="45"/>
    </location>
</feature>
<gene>
    <name evidence="2" type="ORF">BLNAU_10138</name>
</gene>
<dbReference type="Proteomes" id="UP001281761">
    <property type="component" value="Unassembled WGS sequence"/>
</dbReference>
<keyword evidence="1" id="KW-1133">Transmembrane helix</keyword>
<keyword evidence="3" id="KW-1185">Reference proteome</keyword>
<keyword evidence="1" id="KW-0472">Membrane</keyword>
<dbReference type="EMBL" id="JARBJD010000072">
    <property type="protein sequence ID" value="KAK2954998.1"/>
    <property type="molecule type" value="Genomic_DNA"/>
</dbReference>
<evidence type="ECO:0000313" key="3">
    <source>
        <dbReference type="Proteomes" id="UP001281761"/>
    </source>
</evidence>
<sequence length="111" mass="12433">MKDIIPTFNITGIAHRSASHGDPVLRILPLAILTIFIVNCVSVNLHKELPSALPFLWNRFIYTFLSSLLVFFSPTERSTNFLALDGIICSAFLFFALQLTGRYDTTTQTPV</sequence>
<evidence type="ECO:0000256" key="1">
    <source>
        <dbReference type="SAM" id="Phobius"/>
    </source>
</evidence>
<accession>A0ABQ9XU45</accession>
<organism evidence="2 3">
    <name type="scientific">Blattamonas nauphoetae</name>
    <dbReference type="NCBI Taxonomy" id="2049346"/>
    <lineage>
        <taxon>Eukaryota</taxon>
        <taxon>Metamonada</taxon>
        <taxon>Preaxostyla</taxon>
        <taxon>Oxymonadida</taxon>
        <taxon>Blattamonas</taxon>
    </lineage>
</organism>
<name>A0ABQ9XU45_9EUKA</name>
<feature type="transmembrane region" description="Helical" evidence="1">
    <location>
        <begin position="81"/>
        <end position="99"/>
    </location>
</feature>
<evidence type="ECO:0000313" key="2">
    <source>
        <dbReference type="EMBL" id="KAK2954998.1"/>
    </source>
</evidence>